<evidence type="ECO:0000256" key="1">
    <source>
        <dbReference type="SAM" id="MobiDB-lite"/>
    </source>
</evidence>
<comment type="caution">
    <text evidence="3">The sequence shown here is derived from an EMBL/GenBank/DDBJ whole genome shotgun (WGS) entry which is preliminary data.</text>
</comment>
<evidence type="ECO:0000256" key="2">
    <source>
        <dbReference type="SAM" id="Phobius"/>
    </source>
</evidence>
<accession>A0A1J4NV08</accession>
<feature type="compositionally biased region" description="Basic residues" evidence="1">
    <location>
        <begin position="110"/>
        <end position="120"/>
    </location>
</feature>
<reference evidence="3" key="1">
    <citation type="submission" date="2016-10" db="EMBL/GenBank/DDBJ databases">
        <title>Genome sequence of Streptomyces mangrovisoli MUSC 149.</title>
        <authorList>
            <person name="Lee L.-H."/>
            <person name="Ser H.-L."/>
        </authorList>
    </citation>
    <scope>NUCLEOTIDE SEQUENCE [LARGE SCALE GENOMIC DNA]</scope>
    <source>
        <strain evidence="3">MUSC 149</strain>
    </source>
</reference>
<organism evidence="3 4">
    <name type="scientific">Streptomyces mangrovisoli</name>
    <dbReference type="NCBI Taxonomy" id="1428628"/>
    <lineage>
        <taxon>Bacteria</taxon>
        <taxon>Bacillati</taxon>
        <taxon>Actinomycetota</taxon>
        <taxon>Actinomycetes</taxon>
        <taxon>Kitasatosporales</taxon>
        <taxon>Streptomycetaceae</taxon>
        <taxon>Streptomyces</taxon>
    </lineage>
</organism>
<proteinExistence type="predicted"/>
<feature type="transmembrane region" description="Helical" evidence="2">
    <location>
        <begin position="70"/>
        <end position="89"/>
    </location>
</feature>
<sequence>MFDPAALLTASGLAGAALVVWGLVLAHWGRPAHPRRAHALRFLIVGTVLAALSRAVTLLHPAPAAGARGWTGWVAPLLVLSVTAATAWLTHLHRPSPPAGTASPTSRTNRSGHRRGQGRP</sequence>
<evidence type="ECO:0000313" key="4">
    <source>
        <dbReference type="Proteomes" id="UP000034196"/>
    </source>
</evidence>
<feature type="transmembrane region" description="Helical" evidence="2">
    <location>
        <begin position="40"/>
        <end position="58"/>
    </location>
</feature>
<gene>
    <name evidence="3" type="ORF">WN71_026135</name>
</gene>
<dbReference type="RefSeq" id="WP_046592041.1">
    <property type="nucleotide sequence ID" value="NZ_LAVA02000067.1"/>
</dbReference>
<dbReference type="Proteomes" id="UP000034196">
    <property type="component" value="Unassembled WGS sequence"/>
</dbReference>
<evidence type="ECO:0000313" key="3">
    <source>
        <dbReference type="EMBL" id="OIJ64966.1"/>
    </source>
</evidence>
<keyword evidence="2" id="KW-0812">Transmembrane</keyword>
<feature type="compositionally biased region" description="Low complexity" evidence="1">
    <location>
        <begin position="99"/>
        <end position="108"/>
    </location>
</feature>
<feature type="region of interest" description="Disordered" evidence="1">
    <location>
        <begin position="92"/>
        <end position="120"/>
    </location>
</feature>
<feature type="transmembrane region" description="Helical" evidence="2">
    <location>
        <begin position="6"/>
        <end position="28"/>
    </location>
</feature>
<protein>
    <submittedName>
        <fullName evidence="3">Uncharacterized protein</fullName>
    </submittedName>
</protein>
<keyword evidence="2" id="KW-1133">Transmembrane helix</keyword>
<dbReference type="STRING" id="1428628.WN71_026135"/>
<keyword evidence="2" id="KW-0472">Membrane</keyword>
<dbReference type="AlphaFoldDB" id="A0A1J4NV08"/>
<dbReference type="EMBL" id="LAVA02000067">
    <property type="protein sequence ID" value="OIJ64966.1"/>
    <property type="molecule type" value="Genomic_DNA"/>
</dbReference>
<keyword evidence="4" id="KW-1185">Reference proteome</keyword>
<name>A0A1J4NV08_9ACTN</name>